<protein>
    <submittedName>
        <fullName evidence="1">Uncharacterized protein</fullName>
    </submittedName>
</protein>
<name>A0A1J5PIZ2_9ZZZZ</name>
<proteinExistence type="predicted"/>
<reference evidence="1" key="1">
    <citation type="submission" date="2016-10" db="EMBL/GenBank/DDBJ databases">
        <title>Sequence of Gallionella enrichment culture.</title>
        <authorList>
            <person name="Poehlein A."/>
            <person name="Muehling M."/>
            <person name="Daniel R."/>
        </authorList>
    </citation>
    <scope>NUCLEOTIDE SEQUENCE</scope>
</reference>
<gene>
    <name evidence="1" type="ORF">GALL_476160</name>
</gene>
<organism evidence="1">
    <name type="scientific">mine drainage metagenome</name>
    <dbReference type="NCBI Taxonomy" id="410659"/>
    <lineage>
        <taxon>unclassified sequences</taxon>
        <taxon>metagenomes</taxon>
        <taxon>ecological metagenomes</taxon>
    </lineage>
</organism>
<dbReference type="AlphaFoldDB" id="A0A1J5PIZ2"/>
<sequence length="89" mass="9915">MLDAGHQIAAGGEQVCQKGVLGKFDGVAVIDDRYRQLDHAGIRLQFLVTAYGDINLDRTIAALRIPEHQCFVPDRPLARREISDRDDRG</sequence>
<comment type="caution">
    <text evidence="1">The sequence shown here is derived from an EMBL/GenBank/DDBJ whole genome shotgun (WGS) entry which is preliminary data.</text>
</comment>
<dbReference type="EMBL" id="MLJW01004036">
    <property type="protein sequence ID" value="OIQ70768.1"/>
    <property type="molecule type" value="Genomic_DNA"/>
</dbReference>
<evidence type="ECO:0000313" key="1">
    <source>
        <dbReference type="EMBL" id="OIQ70768.1"/>
    </source>
</evidence>
<accession>A0A1J5PIZ2</accession>